<evidence type="ECO:0000256" key="10">
    <source>
        <dbReference type="PROSITE-ProRule" id="PRU00221"/>
    </source>
</evidence>
<dbReference type="Pfam" id="PF00400">
    <property type="entry name" value="WD40"/>
    <property type="match status" value="3"/>
</dbReference>
<dbReference type="EMBL" id="JAUCMV010000003">
    <property type="protein sequence ID" value="KAK0407739.1"/>
    <property type="molecule type" value="Genomic_DNA"/>
</dbReference>
<keyword evidence="4" id="KW-0813">Transport</keyword>
<dbReference type="GO" id="GO:0005198">
    <property type="term" value="F:structural molecule activity"/>
    <property type="evidence" value="ECO:0007669"/>
    <property type="project" value="InterPro"/>
</dbReference>
<dbReference type="SUPFAM" id="SSF50978">
    <property type="entry name" value="WD40 repeat-like"/>
    <property type="match status" value="1"/>
</dbReference>
<dbReference type="PANTHER" id="PTHR11024">
    <property type="entry name" value="NUCLEAR PORE COMPLEX PROTEIN SEC13 / SEH1 FAMILY MEMBER"/>
    <property type="match status" value="1"/>
</dbReference>
<organism evidence="11 12">
    <name type="scientific">Steinernema hermaphroditum</name>
    <dbReference type="NCBI Taxonomy" id="289476"/>
    <lineage>
        <taxon>Eukaryota</taxon>
        <taxon>Metazoa</taxon>
        <taxon>Ecdysozoa</taxon>
        <taxon>Nematoda</taxon>
        <taxon>Chromadorea</taxon>
        <taxon>Rhabditida</taxon>
        <taxon>Tylenchina</taxon>
        <taxon>Panagrolaimomorpha</taxon>
        <taxon>Strongyloidoidea</taxon>
        <taxon>Steinernematidae</taxon>
        <taxon>Steinernema</taxon>
    </lineage>
</organism>
<comment type="subcellular location">
    <subcellularLocation>
        <location evidence="2">Lysosome</location>
    </subcellularLocation>
    <subcellularLocation>
        <location evidence="1">Nucleus envelope</location>
    </subcellularLocation>
</comment>
<dbReference type="PANTHER" id="PTHR11024:SF3">
    <property type="entry name" value="NUCLEOPORIN SEH1"/>
    <property type="match status" value="1"/>
</dbReference>
<evidence type="ECO:0000313" key="11">
    <source>
        <dbReference type="EMBL" id="KAK0407739.1"/>
    </source>
</evidence>
<keyword evidence="5 10" id="KW-0853">WD repeat</keyword>
<evidence type="ECO:0000256" key="2">
    <source>
        <dbReference type="ARBA" id="ARBA00004371"/>
    </source>
</evidence>
<dbReference type="AlphaFoldDB" id="A0AA39HN21"/>
<evidence type="ECO:0000313" key="12">
    <source>
        <dbReference type="Proteomes" id="UP001175271"/>
    </source>
</evidence>
<accession>A0AA39HN21</accession>
<dbReference type="InterPro" id="IPR001680">
    <property type="entry name" value="WD40_rpt"/>
</dbReference>
<reference evidence="11" key="1">
    <citation type="submission" date="2023-06" db="EMBL/GenBank/DDBJ databases">
        <title>Genomic analysis of the entomopathogenic nematode Steinernema hermaphroditum.</title>
        <authorList>
            <person name="Schwarz E.M."/>
            <person name="Heppert J.K."/>
            <person name="Baniya A."/>
            <person name="Schwartz H.T."/>
            <person name="Tan C.-H."/>
            <person name="Antoshechkin I."/>
            <person name="Sternberg P.W."/>
            <person name="Goodrich-Blair H."/>
            <person name="Dillman A.R."/>
        </authorList>
    </citation>
    <scope>NUCLEOTIDE SEQUENCE</scope>
    <source>
        <strain evidence="11">PS9179</strain>
        <tissue evidence="11">Whole animal</tissue>
    </source>
</reference>
<dbReference type="GO" id="GO:0035859">
    <property type="term" value="C:Seh1-associated complex"/>
    <property type="evidence" value="ECO:0007669"/>
    <property type="project" value="TreeGrafter"/>
</dbReference>
<name>A0AA39HN21_9BILA</name>
<dbReference type="PROSITE" id="PS50082">
    <property type="entry name" value="WD_REPEATS_2"/>
    <property type="match status" value="2"/>
</dbReference>
<dbReference type="GO" id="GO:1904263">
    <property type="term" value="P:positive regulation of TORC1 signaling"/>
    <property type="evidence" value="ECO:0007669"/>
    <property type="project" value="TreeGrafter"/>
</dbReference>
<dbReference type="InterPro" id="IPR036322">
    <property type="entry name" value="WD40_repeat_dom_sf"/>
</dbReference>
<comment type="similarity">
    <text evidence="3">Belongs to the WD repeat SEC13 family.</text>
</comment>
<feature type="repeat" description="WD" evidence="10">
    <location>
        <begin position="13"/>
        <end position="45"/>
    </location>
</feature>
<evidence type="ECO:0000256" key="6">
    <source>
        <dbReference type="ARBA" id="ARBA00022737"/>
    </source>
</evidence>
<keyword evidence="8" id="KW-0458">Lysosome</keyword>
<proteinExistence type="inferred from homology"/>
<evidence type="ECO:0000256" key="9">
    <source>
        <dbReference type="ARBA" id="ARBA00023242"/>
    </source>
</evidence>
<evidence type="ECO:0000256" key="4">
    <source>
        <dbReference type="ARBA" id="ARBA00022448"/>
    </source>
</evidence>
<evidence type="ECO:0000256" key="8">
    <source>
        <dbReference type="ARBA" id="ARBA00023228"/>
    </source>
</evidence>
<dbReference type="PROSITE" id="PS50294">
    <property type="entry name" value="WD_REPEATS_REGION"/>
    <property type="match status" value="1"/>
</dbReference>
<dbReference type="SMART" id="SM00320">
    <property type="entry name" value="WD40"/>
    <property type="match status" value="4"/>
</dbReference>
<keyword evidence="7" id="KW-0653">Protein transport</keyword>
<evidence type="ECO:0000256" key="1">
    <source>
        <dbReference type="ARBA" id="ARBA00004259"/>
    </source>
</evidence>
<dbReference type="Proteomes" id="UP001175271">
    <property type="component" value="Unassembled WGS sequence"/>
</dbReference>
<feature type="repeat" description="WD" evidence="10">
    <location>
        <begin position="341"/>
        <end position="373"/>
    </location>
</feature>
<dbReference type="InterPro" id="IPR037363">
    <property type="entry name" value="Sec13/Seh1_fam"/>
</dbReference>
<evidence type="ECO:0000256" key="7">
    <source>
        <dbReference type="ARBA" id="ARBA00022927"/>
    </source>
</evidence>
<dbReference type="GO" id="GO:0031080">
    <property type="term" value="C:nuclear pore outer ring"/>
    <property type="evidence" value="ECO:0007669"/>
    <property type="project" value="TreeGrafter"/>
</dbReference>
<evidence type="ECO:0000256" key="5">
    <source>
        <dbReference type="ARBA" id="ARBA00022574"/>
    </source>
</evidence>
<dbReference type="GO" id="GO:0015031">
    <property type="term" value="P:protein transport"/>
    <property type="evidence" value="ECO:0007669"/>
    <property type="project" value="UniProtKB-KW"/>
</dbReference>
<keyword evidence="12" id="KW-1185">Reference proteome</keyword>
<dbReference type="Gene3D" id="2.130.10.10">
    <property type="entry name" value="YVTN repeat-like/Quinoprotein amine dehydrogenase"/>
    <property type="match status" value="1"/>
</dbReference>
<sequence length="406" mass="46333">MVAHREGTQMLCTDSHKDFITHVAFDFYGRRIATSSSDMFVCVWDASQDGKDWTRTAFWKSNCGPVWKVRWAHPEFGQILATCSFDRTVQIYEETGNKKASRLARAGIQVGRGEASNNWVKRSTLNESAVNVTDIQFAPRYMGLMLATGAKDGMVRIYEAPDIMNITQWECIHEIDFFREALITAFPELRHHPVKEVSNGKEQSKEEPQFPDIRISALSWSTCRFQRQLLAASTDSEDERANACRVVFFECVEERKCYEWMSELTIRENDPITDIAFAPSSGRTFHQFAVAIRDQAFIHHINALEIQEVVESDKAVTIGTVRRKPAYVQKVVYKVNLVAGINANKVRIWRLSWNVTGSVLSLGGSDGSVHIWKRFPPNIFKQIGYREPQYSSKHKRGATSNGQPFY</sequence>
<dbReference type="InterPro" id="IPR015943">
    <property type="entry name" value="WD40/YVTN_repeat-like_dom_sf"/>
</dbReference>
<keyword evidence="9" id="KW-0539">Nucleus</keyword>
<dbReference type="GO" id="GO:0005764">
    <property type="term" value="C:lysosome"/>
    <property type="evidence" value="ECO:0007669"/>
    <property type="project" value="UniProtKB-SubCell"/>
</dbReference>
<protein>
    <submittedName>
        <fullName evidence="11">Uncharacterized protein</fullName>
    </submittedName>
</protein>
<gene>
    <name evidence="11" type="ORF">QR680_003560</name>
</gene>
<keyword evidence="6" id="KW-0677">Repeat</keyword>
<evidence type="ECO:0000256" key="3">
    <source>
        <dbReference type="ARBA" id="ARBA00010102"/>
    </source>
</evidence>
<comment type="caution">
    <text evidence="11">The sequence shown here is derived from an EMBL/GenBank/DDBJ whole genome shotgun (WGS) entry which is preliminary data.</text>
</comment>
<dbReference type="GO" id="GO:0034198">
    <property type="term" value="P:cellular response to amino acid starvation"/>
    <property type="evidence" value="ECO:0007669"/>
    <property type="project" value="TreeGrafter"/>
</dbReference>